<dbReference type="Gramene" id="Kaladp0079s0072.3.v1.1">
    <property type="protein sequence ID" value="Kaladp0079s0072.3.v1.1"/>
    <property type="gene ID" value="Kaladp0079s0072.v1.1"/>
</dbReference>
<protein>
    <submittedName>
        <fullName evidence="2">Uncharacterized protein</fullName>
    </submittedName>
</protein>
<sequence>MRGTTAIFPSKNVLKQFYHPSWRGGCGIVATSSPKKQESHTTGEEKAGMTERPDPIVAFCRPPPLPPVFGPLVALSLLEAWTSRDNNDE</sequence>
<evidence type="ECO:0000313" key="3">
    <source>
        <dbReference type="Proteomes" id="UP000594263"/>
    </source>
</evidence>
<feature type="compositionally biased region" description="Basic and acidic residues" evidence="1">
    <location>
        <begin position="35"/>
        <end position="50"/>
    </location>
</feature>
<dbReference type="OMA" id="FEMWSSH"/>
<name>A0A7N0UR32_KALFE</name>
<dbReference type="AlphaFoldDB" id="A0A7N0UR32"/>
<accession>A0A7N0UR32</accession>
<dbReference type="EnsemblPlants" id="Kaladp0079s0072.3.v1.1">
    <property type="protein sequence ID" value="Kaladp0079s0072.3.v1.1"/>
    <property type="gene ID" value="Kaladp0079s0072.v1.1"/>
</dbReference>
<dbReference type="Gramene" id="Kaladp0079s0072.1.v1.1">
    <property type="protein sequence ID" value="Kaladp0079s0072.1.v1.1"/>
    <property type="gene ID" value="Kaladp0079s0072.v1.1"/>
</dbReference>
<proteinExistence type="predicted"/>
<dbReference type="Gramene" id="Kaladp0079s0072.2.v1.1">
    <property type="protein sequence ID" value="Kaladp0079s0072.2.v1.1"/>
    <property type="gene ID" value="Kaladp0079s0072.v1.1"/>
</dbReference>
<keyword evidence="3" id="KW-1185">Reference proteome</keyword>
<dbReference type="Proteomes" id="UP000594263">
    <property type="component" value="Unplaced"/>
</dbReference>
<feature type="region of interest" description="Disordered" evidence="1">
    <location>
        <begin position="29"/>
        <end position="50"/>
    </location>
</feature>
<reference evidence="2" key="1">
    <citation type="submission" date="2021-01" db="UniProtKB">
        <authorList>
            <consortium name="EnsemblPlants"/>
        </authorList>
    </citation>
    <scope>IDENTIFICATION</scope>
</reference>
<organism evidence="2 3">
    <name type="scientific">Kalanchoe fedtschenkoi</name>
    <name type="common">Lavender scallops</name>
    <name type="synonym">South American air plant</name>
    <dbReference type="NCBI Taxonomy" id="63787"/>
    <lineage>
        <taxon>Eukaryota</taxon>
        <taxon>Viridiplantae</taxon>
        <taxon>Streptophyta</taxon>
        <taxon>Embryophyta</taxon>
        <taxon>Tracheophyta</taxon>
        <taxon>Spermatophyta</taxon>
        <taxon>Magnoliopsida</taxon>
        <taxon>eudicotyledons</taxon>
        <taxon>Gunneridae</taxon>
        <taxon>Pentapetalae</taxon>
        <taxon>Saxifragales</taxon>
        <taxon>Crassulaceae</taxon>
        <taxon>Kalanchoe</taxon>
    </lineage>
</organism>
<evidence type="ECO:0000313" key="2">
    <source>
        <dbReference type="EnsemblPlants" id="Kaladp0079s0072.1.v1.1"/>
    </source>
</evidence>
<evidence type="ECO:0000256" key="1">
    <source>
        <dbReference type="SAM" id="MobiDB-lite"/>
    </source>
</evidence>
<dbReference type="EnsemblPlants" id="Kaladp0079s0072.1.v1.1">
    <property type="protein sequence ID" value="Kaladp0079s0072.1.v1.1"/>
    <property type="gene ID" value="Kaladp0079s0072.v1.1"/>
</dbReference>
<dbReference type="EnsemblPlants" id="Kaladp0079s0072.2.v1.1">
    <property type="protein sequence ID" value="Kaladp0079s0072.2.v1.1"/>
    <property type="gene ID" value="Kaladp0079s0072.v1.1"/>
</dbReference>